<dbReference type="AlphaFoldDB" id="A0A932MMD2"/>
<dbReference type="PANTHER" id="PTHR43377:SF1">
    <property type="entry name" value="BILIVERDIN REDUCTASE A"/>
    <property type="match status" value="1"/>
</dbReference>
<dbReference type="SUPFAM" id="SSF51735">
    <property type="entry name" value="NAD(P)-binding Rossmann-fold domains"/>
    <property type="match status" value="1"/>
</dbReference>
<evidence type="ECO:0000259" key="1">
    <source>
        <dbReference type="Pfam" id="PF01408"/>
    </source>
</evidence>
<reference evidence="3" key="1">
    <citation type="submission" date="2020-07" db="EMBL/GenBank/DDBJ databases">
        <title>Huge and variable diversity of episymbiotic CPR bacteria and DPANN archaea in groundwater ecosystems.</title>
        <authorList>
            <person name="He C.Y."/>
            <person name="Keren R."/>
            <person name="Whittaker M."/>
            <person name="Farag I.F."/>
            <person name="Doudna J."/>
            <person name="Cate J.H.D."/>
            <person name="Banfield J.F."/>
        </authorList>
    </citation>
    <scope>NUCLEOTIDE SEQUENCE</scope>
    <source>
        <strain evidence="3">NC_groundwater_763_Ag_S-0.2um_68_21</strain>
    </source>
</reference>
<evidence type="ECO:0000259" key="2">
    <source>
        <dbReference type="Pfam" id="PF22725"/>
    </source>
</evidence>
<evidence type="ECO:0000313" key="4">
    <source>
        <dbReference type="Proteomes" id="UP000782312"/>
    </source>
</evidence>
<feature type="domain" description="GFO/IDH/MocA-like oxidoreductase" evidence="2">
    <location>
        <begin position="133"/>
        <end position="253"/>
    </location>
</feature>
<organism evidence="3 4">
    <name type="scientific">Tectimicrobiota bacterium</name>
    <dbReference type="NCBI Taxonomy" id="2528274"/>
    <lineage>
        <taxon>Bacteria</taxon>
        <taxon>Pseudomonadati</taxon>
        <taxon>Nitrospinota/Tectimicrobiota group</taxon>
        <taxon>Candidatus Tectimicrobiota</taxon>
    </lineage>
</organism>
<dbReference type="InterPro" id="IPR055170">
    <property type="entry name" value="GFO_IDH_MocA-like_dom"/>
</dbReference>
<dbReference type="InterPro" id="IPR036291">
    <property type="entry name" value="NAD(P)-bd_dom_sf"/>
</dbReference>
<accession>A0A932MMD2</accession>
<sequence length="345" mass="37134">MSGKGPLGIAFIGLGWWGEVLAEAALASKEIRVTGGFARTPASREAFVRKFGGRDFSSLDDLLKDKDTEAVVIASANSVHREQAVAAARAGKHVHLEKPMALSVSDAKAIDAACKEAGIRLHMGQNFRRWPMFRKAKEVVGSGTLGTVSLIVASFSNNHGLTAGPQSMRWDPVENPGGPLYSYTIHLGDTLEYLFSEVAEVSAGTAKVGGPNRTEDAAAAVFRFRSGVMAAVSGSYVAPFNFLFDIHGTEANLSLSTAFMPRLQRSVGKMGGIETETLDVGCDFVEGRNRANREQFVDFARSIREGKDPEVTGVHGIRALAIMRAILKSHAERRAVSVDEILERD</sequence>
<dbReference type="InterPro" id="IPR051450">
    <property type="entry name" value="Gfo/Idh/MocA_Oxidoreductases"/>
</dbReference>
<dbReference type="PANTHER" id="PTHR43377">
    <property type="entry name" value="BILIVERDIN REDUCTASE A"/>
    <property type="match status" value="1"/>
</dbReference>
<dbReference type="EMBL" id="JACPUR010000024">
    <property type="protein sequence ID" value="MBI3128154.1"/>
    <property type="molecule type" value="Genomic_DNA"/>
</dbReference>
<dbReference type="Gene3D" id="3.30.360.10">
    <property type="entry name" value="Dihydrodipicolinate Reductase, domain 2"/>
    <property type="match status" value="1"/>
</dbReference>
<name>A0A932MMD2_UNCTE</name>
<dbReference type="Gene3D" id="3.40.50.720">
    <property type="entry name" value="NAD(P)-binding Rossmann-like Domain"/>
    <property type="match status" value="1"/>
</dbReference>
<dbReference type="GO" id="GO:0000166">
    <property type="term" value="F:nucleotide binding"/>
    <property type="evidence" value="ECO:0007669"/>
    <property type="project" value="InterPro"/>
</dbReference>
<feature type="domain" description="Gfo/Idh/MocA-like oxidoreductase N-terminal" evidence="1">
    <location>
        <begin position="8"/>
        <end position="124"/>
    </location>
</feature>
<dbReference type="Proteomes" id="UP000782312">
    <property type="component" value="Unassembled WGS sequence"/>
</dbReference>
<dbReference type="InterPro" id="IPR000683">
    <property type="entry name" value="Gfo/Idh/MocA-like_OxRdtase_N"/>
</dbReference>
<comment type="caution">
    <text evidence="3">The sequence shown here is derived from an EMBL/GenBank/DDBJ whole genome shotgun (WGS) entry which is preliminary data.</text>
</comment>
<dbReference type="Pfam" id="PF22725">
    <property type="entry name" value="GFO_IDH_MocA_C3"/>
    <property type="match status" value="1"/>
</dbReference>
<gene>
    <name evidence="3" type="ORF">HYZ11_11165</name>
</gene>
<proteinExistence type="predicted"/>
<protein>
    <submittedName>
        <fullName evidence="3">Gfo/Idh/MocA family oxidoreductase</fullName>
    </submittedName>
</protein>
<dbReference type="Pfam" id="PF01408">
    <property type="entry name" value="GFO_IDH_MocA"/>
    <property type="match status" value="1"/>
</dbReference>
<evidence type="ECO:0000313" key="3">
    <source>
        <dbReference type="EMBL" id="MBI3128154.1"/>
    </source>
</evidence>
<dbReference type="SUPFAM" id="SSF55347">
    <property type="entry name" value="Glyceraldehyde-3-phosphate dehydrogenase-like, C-terminal domain"/>
    <property type="match status" value="1"/>
</dbReference>